<reference evidence="1 2" key="1">
    <citation type="submission" date="2020-08" db="EMBL/GenBank/DDBJ databases">
        <authorList>
            <person name="Liu C."/>
            <person name="Sun Q."/>
        </authorList>
    </citation>
    <scope>NUCLEOTIDE SEQUENCE [LARGE SCALE GENOMIC DNA]</scope>
    <source>
        <strain evidence="1 2">NSJ-57</strain>
    </source>
</reference>
<gene>
    <name evidence="1" type="ORF">H9Q81_09270</name>
</gene>
<name>A0A7G9GWA8_9FUSO</name>
<dbReference type="KEGG" id="fho:H9Q81_09270"/>
<sequence length="146" mass="17186">MFEKDNILEIIEKYIQKGSCFSTLKNSVTIYDCKKQLLLYIPEDFYNTNFSKGNTLVISIPKSDGKHLTHSILIFQFLHKTLFIYEATYIHNKIFIKNCYDLLENTEGEFIKDNLGILITLILINEKTGKRRVLKGYETFPKEYKK</sequence>
<accession>A0A7G9GWA8</accession>
<evidence type="ECO:0000313" key="2">
    <source>
        <dbReference type="Proteomes" id="UP000515913"/>
    </source>
</evidence>
<dbReference type="EMBL" id="CP060637">
    <property type="protein sequence ID" value="QNM15090.1"/>
    <property type="molecule type" value="Genomic_DNA"/>
</dbReference>
<proteinExistence type="predicted"/>
<protein>
    <submittedName>
        <fullName evidence="1">Uncharacterized protein</fullName>
    </submittedName>
</protein>
<dbReference type="AlphaFoldDB" id="A0A7G9GWA8"/>
<organism evidence="1 2">
    <name type="scientific">Fusobacterium hominis</name>
    <dbReference type="NCBI Taxonomy" id="2764326"/>
    <lineage>
        <taxon>Bacteria</taxon>
        <taxon>Fusobacteriati</taxon>
        <taxon>Fusobacteriota</taxon>
        <taxon>Fusobacteriia</taxon>
        <taxon>Fusobacteriales</taxon>
        <taxon>Fusobacteriaceae</taxon>
        <taxon>Fusobacterium</taxon>
    </lineage>
</organism>
<evidence type="ECO:0000313" key="1">
    <source>
        <dbReference type="EMBL" id="QNM15090.1"/>
    </source>
</evidence>
<dbReference type="RefSeq" id="WP_143739132.1">
    <property type="nucleotide sequence ID" value="NZ_CP060637.1"/>
</dbReference>
<keyword evidence="2" id="KW-1185">Reference proteome</keyword>
<dbReference type="Proteomes" id="UP000515913">
    <property type="component" value="Chromosome"/>
</dbReference>